<dbReference type="PROSITE" id="PS00630">
    <property type="entry name" value="IMP_2"/>
    <property type="match status" value="1"/>
</dbReference>
<dbReference type="InterPro" id="IPR000760">
    <property type="entry name" value="Inositol_monophosphatase-like"/>
</dbReference>
<dbReference type="GO" id="GO:0006020">
    <property type="term" value="P:inositol metabolic process"/>
    <property type="evidence" value="ECO:0007669"/>
    <property type="project" value="TreeGrafter"/>
</dbReference>
<accession>V9Z8F6</accession>
<keyword evidence="6" id="KW-0614">Plasmid</keyword>
<dbReference type="GO" id="GO:0046854">
    <property type="term" value="P:phosphatidylinositol phosphate biosynthetic process"/>
    <property type="evidence" value="ECO:0007669"/>
    <property type="project" value="InterPro"/>
</dbReference>
<evidence type="ECO:0000256" key="3">
    <source>
        <dbReference type="ARBA" id="ARBA00022723"/>
    </source>
</evidence>
<protein>
    <recommendedName>
        <fullName evidence="2">inositol-phosphate phosphatase</fullName>
        <ecNumber evidence="2">3.1.3.25</ecNumber>
    </recommendedName>
</protein>
<evidence type="ECO:0000256" key="2">
    <source>
        <dbReference type="ARBA" id="ARBA00013106"/>
    </source>
</evidence>
<gene>
    <name evidence="6" type="ORF">pFRL6_296c</name>
</gene>
<dbReference type="PRINTS" id="PR00377">
    <property type="entry name" value="IMPHPHTASES"/>
</dbReference>
<sequence length="269" mass="28659">MTDLRLLQQIASRAVDRAAALVTARAVGTVRPKGDRDMVSELDLAVEEQVRTFLQKETPEIGFFGEEQGAHRVEGDVTWSLDPVDGTANLVSGLPLCGISLGLFRGSRSVLGVIDLPFLKERFQAAEGQGAFCNGERLRVRSTAALHDAIIAIGDYAVGEGSVERNAPRLRITQLLTERALRVRMLGSAAIDLAWVAAGRLDATITLSNHPWDTAAGVAIVREAGGCVMDSDGRPHQISSQATIATSPDLRAGILALLEAAREKQCPGA</sequence>
<dbReference type="Gene3D" id="3.40.190.80">
    <property type="match status" value="1"/>
</dbReference>
<dbReference type="EC" id="3.1.3.25" evidence="2"/>
<dbReference type="InterPro" id="IPR020550">
    <property type="entry name" value="Inositol_monophosphatase_CS"/>
</dbReference>
<feature type="binding site" evidence="5">
    <location>
        <position position="213"/>
    </location>
    <ligand>
        <name>Mg(2+)</name>
        <dbReference type="ChEBI" id="CHEBI:18420"/>
        <label>1</label>
        <note>catalytic</note>
    </ligand>
</feature>
<dbReference type="GO" id="GO:0007165">
    <property type="term" value="P:signal transduction"/>
    <property type="evidence" value="ECO:0007669"/>
    <property type="project" value="TreeGrafter"/>
</dbReference>
<dbReference type="Pfam" id="PF00459">
    <property type="entry name" value="Inositol_P"/>
    <property type="match status" value="1"/>
</dbReference>
<feature type="binding site" evidence="5">
    <location>
        <position position="82"/>
    </location>
    <ligand>
        <name>Mg(2+)</name>
        <dbReference type="ChEBI" id="CHEBI:18420"/>
        <label>1</label>
        <note>catalytic</note>
    </ligand>
</feature>
<dbReference type="EMBL" id="KF602051">
    <property type="protein sequence ID" value="AHE40383.1"/>
    <property type="molecule type" value="Genomic_DNA"/>
</dbReference>
<comment type="cofactor">
    <cofactor evidence="5">
        <name>Mg(2+)</name>
        <dbReference type="ChEBI" id="CHEBI:18420"/>
    </cofactor>
</comment>
<dbReference type="CDD" id="cd01637">
    <property type="entry name" value="IMPase_like"/>
    <property type="match status" value="1"/>
</dbReference>
<evidence type="ECO:0000256" key="1">
    <source>
        <dbReference type="ARBA" id="ARBA00001033"/>
    </source>
</evidence>
<organism evidence="6">
    <name type="scientific">Streptomyces sp. F12</name>
    <dbReference type="NCBI Taxonomy" id="1436084"/>
    <lineage>
        <taxon>Bacteria</taxon>
        <taxon>Bacillati</taxon>
        <taxon>Actinomycetota</taxon>
        <taxon>Actinomycetes</taxon>
        <taxon>Kitasatosporales</taxon>
        <taxon>Streptomycetaceae</taxon>
        <taxon>Streptomyces</taxon>
    </lineage>
</organism>
<dbReference type="PANTHER" id="PTHR20854:SF4">
    <property type="entry name" value="INOSITOL-1-MONOPHOSPHATASE-RELATED"/>
    <property type="match status" value="1"/>
</dbReference>
<feature type="binding site" evidence="5">
    <location>
        <position position="85"/>
    </location>
    <ligand>
        <name>Mg(2+)</name>
        <dbReference type="ChEBI" id="CHEBI:18420"/>
        <label>1</label>
        <note>catalytic</note>
    </ligand>
</feature>
<proteinExistence type="predicted"/>
<dbReference type="PANTHER" id="PTHR20854">
    <property type="entry name" value="INOSITOL MONOPHOSPHATASE"/>
    <property type="match status" value="1"/>
</dbReference>
<dbReference type="GO" id="GO:0046872">
    <property type="term" value="F:metal ion binding"/>
    <property type="evidence" value="ECO:0007669"/>
    <property type="project" value="UniProtKB-KW"/>
</dbReference>
<evidence type="ECO:0000256" key="4">
    <source>
        <dbReference type="ARBA" id="ARBA00022842"/>
    </source>
</evidence>
<feature type="binding site" evidence="5">
    <location>
        <position position="66"/>
    </location>
    <ligand>
        <name>Mg(2+)</name>
        <dbReference type="ChEBI" id="CHEBI:18420"/>
        <label>1</label>
        <note>catalytic</note>
    </ligand>
</feature>
<dbReference type="SUPFAM" id="SSF56655">
    <property type="entry name" value="Carbohydrate phosphatase"/>
    <property type="match status" value="1"/>
</dbReference>
<geneLocation type="plasmid" evidence="6">
    <name>pFRL6</name>
</geneLocation>
<keyword evidence="4 5" id="KW-0460">Magnesium</keyword>
<keyword evidence="3 5" id="KW-0479">Metal-binding</keyword>
<dbReference type="Gene3D" id="3.30.540.10">
    <property type="entry name" value="Fructose-1,6-Bisphosphatase, subunit A, domain 1"/>
    <property type="match status" value="1"/>
</dbReference>
<evidence type="ECO:0000256" key="5">
    <source>
        <dbReference type="PIRSR" id="PIRSR600760-2"/>
    </source>
</evidence>
<dbReference type="RefSeq" id="WP_024127619.1">
    <property type="nucleotide sequence ID" value="NC_023286.1"/>
</dbReference>
<dbReference type="GO" id="GO:0008934">
    <property type="term" value="F:inositol monophosphate 1-phosphatase activity"/>
    <property type="evidence" value="ECO:0007669"/>
    <property type="project" value="TreeGrafter"/>
</dbReference>
<name>V9Z8F6_9ACTN</name>
<comment type="catalytic activity">
    <reaction evidence="1">
        <text>a myo-inositol phosphate + H2O = myo-inositol + phosphate</text>
        <dbReference type="Rhea" id="RHEA:24056"/>
        <dbReference type="ChEBI" id="CHEBI:15377"/>
        <dbReference type="ChEBI" id="CHEBI:17268"/>
        <dbReference type="ChEBI" id="CHEBI:43474"/>
        <dbReference type="ChEBI" id="CHEBI:84139"/>
        <dbReference type="EC" id="3.1.3.25"/>
    </reaction>
</comment>
<reference evidence="6" key="1">
    <citation type="submission" date="2013-09" db="EMBL/GenBank/DDBJ databases">
        <title>Complete nucleotide sequence of Streptomyces linear plasmid pFRL6.</title>
        <authorList>
            <person name="Chen Z."/>
            <person name="Fang P."/>
            <person name="Qin Z."/>
        </authorList>
    </citation>
    <scope>NUCLEOTIDE SEQUENCE</scope>
    <source>
        <plasmid evidence="6">pFRL6</plasmid>
    </source>
</reference>
<evidence type="ECO:0000313" key="6">
    <source>
        <dbReference type="EMBL" id="AHE40383.1"/>
    </source>
</evidence>
<dbReference type="AlphaFoldDB" id="V9Z8F6"/>